<dbReference type="InterPro" id="IPR051829">
    <property type="entry name" value="Multiheme_Cytochr_ET"/>
</dbReference>
<evidence type="ECO:0000313" key="3">
    <source>
        <dbReference type="EMBL" id="APV45409.1"/>
    </source>
</evidence>
<feature type="domain" description="Cytochrome c7-like" evidence="2">
    <location>
        <begin position="354"/>
        <end position="422"/>
    </location>
</feature>
<dbReference type="STRING" id="1839801.Dform_02100"/>
<proteinExistence type="predicted"/>
<name>A0A1P8FAC1_9CHLR</name>
<dbReference type="RefSeq" id="WP_076004907.1">
    <property type="nucleotide sequence ID" value="NZ_CP018258.1"/>
</dbReference>
<dbReference type="PANTHER" id="PTHR35038">
    <property type="entry name" value="DISSIMILATORY SULFITE REDUCTASE SIRA"/>
    <property type="match status" value="1"/>
</dbReference>
<dbReference type="InterPro" id="IPR036280">
    <property type="entry name" value="Multihaem_cyt_sf"/>
</dbReference>
<protein>
    <recommendedName>
        <fullName evidence="2">Cytochrome c7-like domain-containing protein</fullName>
    </recommendedName>
</protein>
<sequence>MRSLHPNHKLVILTAIVFASLLLIPACSGQGAKTNTSTTSNGIITDPPTIPSTGVPQLNVPAALISQKTTLQNTQYVVFAWNDLGMHCLNPSYDSAVVLPPYNTIWAQVVKRGNPPQVVTQGFSVEYRIVGNTYSYGKSVFGQFWDNVLKLFGVTVEKNKGLNLVDPSISNGLSGSMVNKTDHFEVDGIPLTPILDNGTWTPYQIAEITVKNSGGSIVAQTYTTAPTSEEMNCAKCHGTTNTFANILATHDKNEGTSLVSQKPVLCASCHGSPVLGLTQPGSAGTFLSQAMHTKHSTVNPQPNCYDCHPGANTNCSRSIAHTAADGNCTSCHGTLANVGSSITAGRVPWFTEPKCVQCHSGVAEVDTGSILYRNDTGHGGMYCTACHSSPHAMVPTEVLSDNFQALQYQGKALPIGACETCHPTSKGGGNNGSLGEYMEAHGGTTPERFNACNVCHTAVTTANTSQWPHMFQWLKR</sequence>
<dbReference type="Gene3D" id="3.90.10.10">
    <property type="entry name" value="Cytochrome C3"/>
    <property type="match status" value="1"/>
</dbReference>
<dbReference type="Proteomes" id="UP000185934">
    <property type="component" value="Chromosome"/>
</dbReference>
<dbReference type="SUPFAM" id="SSF48695">
    <property type="entry name" value="Multiheme cytochromes"/>
    <property type="match status" value="1"/>
</dbReference>
<gene>
    <name evidence="3" type="ORF">Dform_02100</name>
</gene>
<evidence type="ECO:0000256" key="1">
    <source>
        <dbReference type="ARBA" id="ARBA00022729"/>
    </source>
</evidence>
<keyword evidence="4" id="KW-1185">Reference proteome</keyword>
<dbReference type="KEGG" id="dfo:Dform_02100"/>
<dbReference type="AlphaFoldDB" id="A0A1P8FAC1"/>
<evidence type="ECO:0000259" key="2">
    <source>
        <dbReference type="Pfam" id="PF14522"/>
    </source>
</evidence>
<dbReference type="InterPro" id="IPR029467">
    <property type="entry name" value="Cyt_c7-like"/>
</dbReference>
<keyword evidence="1" id="KW-0732">Signal</keyword>
<dbReference type="OrthoDB" id="244457at2"/>
<evidence type="ECO:0000313" key="4">
    <source>
        <dbReference type="Proteomes" id="UP000185934"/>
    </source>
</evidence>
<accession>A0A1P8FAC1</accession>
<organism evidence="3 4">
    <name type="scientific">Dehalogenimonas formicexedens</name>
    <dbReference type="NCBI Taxonomy" id="1839801"/>
    <lineage>
        <taxon>Bacteria</taxon>
        <taxon>Bacillati</taxon>
        <taxon>Chloroflexota</taxon>
        <taxon>Dehalococcoidia</taxon>
        <taxon>Dehalococcoidales</taxon>
        <taxon>Dehalococcoidaceae</taxon>
        <taxon>Dehalogenimonas</taxon>
    </lineage>
</organism>
<dbReference type="PANTHER" id="PTHR35038:SF8">
    <property type="entry name" value="C-TYPE POLYHEME CYTOCHROME OMCC"/>
    <property type="match status" value="1"/>
</dbReference>
<reference evidence="4" key="1">
    <citation type="submission" date="2016-11" db="EMBL/GenBank/DDBJ databases">
        <title>Dehalogenimonas formicexedens sp. nov., a chlorinated alkane respiring bacterium isolated from contaminated groundwater.</title>
        <authorList>
            <person name="Key T.A."/>
            <person name="Bowman K.S."/>
            <person name="Lee I."/>
            <person name="Chun J."/>
            <person name="Albuquerque L."/>
            <person name="da Costa M.S."/>
            <person name="Rainey F.A."/>
            <person name="Moe W.M."/>
        </authorList>
    </citation>
    <scope>NUCLEOTIDE SEQUENCE [LARGE SCALE GENOMIC DNA]</scope>
    <source>
        <strain evidence="4">NSZ-14</strain>
    </source>
</reference>
<dbReference type="EMBL" id="CP018258">
    <property type="protein sequence ID" value="APV45409.1"/>
    <property type="molecule type" value="Genomic_DNA"/>
</dbReference>
<dbReference type="Pfam" id="PF14522">
    <property type="entry name" value="Cytochrome_C7"/>
    <property type="match status" value="1"/>
</dbReference>